<evidence type="ECO:0000313" key="1">
    <source>
        <dbReference type="EMBL" id="QDT00466.1"/>
    </source>
</evidence>
<organism evidence="1 2">
    <name type="scientific">Adhaeretor mobilis</name>
    <dbReference type="NCBI Taxonomy" id="1930276"/>
    <lineage>
        <taxon>Bacteria</taxon>
        <taxon>Pseudomonadati</taxon>
        <taxon>Planctomycetota</taxon>
        <taxon>Planctomycetia</taxon>
        <taxon>Pirellulales</taxon>
        <taxon>Lacipirellulaceae</taxon>
        <taxon>Adhaeretor</taxon>
    </lineage>
</organism>
<dbReference type="AlphaFoldDB" id="A0A517N009"/>
<proteinExistence type="predicted"/>
<dbReference type="EMBL" id="CP036263">
    <property type="protein sequence ID" value="QDT00466.1"/>
    <property type="molecule type" value="Genomic_DNA"/>
</dbReference>
<evidence type="ECO:0000313" key="2">
    <source>
        <dbReference type="Proteomes" id="UP000319852"/>
    </source>
</evidence>
<keyword evidence="2" id="KW-1185">Reference proteome</keyword>
<gene>
    <name evidence="1" type="ORF">HG15A2_38040</name>
</gene>
<dbReference type="Proteomes" id="UP000319852">
    <property type="component" value="Chromosome"/>
</dbReference>
<dbReference type="RefSeq" id="WP_145061994.1">
    <property type="nucleotide sequence ID" value="NZ_CP036263.1"/>
</dbReference>
<reference evidence="1 2" key="1">
    <citation type="submission" date="2019-02" db="EMBL/GenBank/DDBJ databases">
        <title>Deep-cultivation of Planctomycetes and their phenomic and genomic characterization uncovers novel biology.</title>
        <authorList>
            <person name="Wiegand S."/>
            <person name="Jogler M."/>
            <person name="Boedeker C."/>
            <person name="Pinto D."/>
            <person name="Vollmers J."/>
            <person name="Rivas-Marin E."/>
            <person name="Kohn T."/>
            <person name="Peeters S.H."/>
            <person name="Heuer A."/>
            <person name="Rast P."/>
            <person name="Oberbeckmann S."/>
            <person name="Bunk B."/>
            <person name="Jeske O."/>
            <person name="Meyerdierks A."/>
            <person name="Storesund J.E."/>
            <person name="Kallscheuer N."/>
            <person name="Luecker S."/>
            <person name="Lage O.M."/>
            <person name="Pohl T."/>
            <person name="Merkel B.J."/>
            <person name="Hornburger P."/>
            <person name="Mueller R.-W."/>
            <person name="Bruemmer F."/>
            <person name="Labrenz M."/>
            <person name="Spormann A.M."/>
            <person name="Op den Camp H."/>
            <person name="Overmann J."/>
            <person name="Amann R."/>
            <person name="Jetten M.S.M."/>
            <person name="Mascher T."/>
            <person name="Medema M.H."/>
            <person name="Devos D.P."/>
            <person name="Kaster A.-K."/>
            <person name="Ovreas L."/>
            <person name="Rohde M."/>
            <person name="Galperin M.Y."/>
            <person name="Jogler C."/>
        </authorList>
    </citation>
    <scope>NUCLEOTIDE SEQUENCE [LARGE SCALE GENOMIC DNA]</scope>
    <source>
        <strain evidence="1 2">HG15A2</strain>
    </source>
</reference>
<protein>
    <submittedName>
        <fullName evidence="1">Uncharacterized protein</fullName>
    </submittedName>
</protein>
<dbReference type="OrthoDB" id="7839302at2"/>
<dbReference type="KEGG" id="amob:HG15A2_38040"/>
<name>A0A517N009_9BACT</name>
<accession>A0A517N009</accession>
<sequence length="72" mass="8013">MSNEWVMFPCAMGEYQAFISVDVGIADQIELALTNLAIIRLSCKFPNEYGMPTSKAEEFGGEYDGWETPVVT</sequence>